<dbReference type="InParanoid" id="A0A0G4EED4"/>
<evidence type="ECO:0000313" key="2">
    <source>
        <dbReference type="EMBL" id="CEL93717.1"/>
    </source>
</evidence>
<keyword evidence="3" id="KW-1185">Reference proteome</keyword>
<accession>A0A0G4EED4</accession>
<dbReference type="VEuPathDB" id="CryptoDB:Vbra_11372"/>
<evidence type="ECO:0000256" key="1">
    <source>
        <dbReference type="SAM" id="MobiDB-lite"/>
    </source>
</evidence>
<sequence>MWAIAHFLRYGSDWSPPLTTYRVTNRRYAWAEKQWREEIEKGNFTNPEAKIRALKNDSTLRVMCVYQLAAEGPKGFKSTVDKLLPGKPTMVLPRRAAAPAADEASRADAIQFAALERKVNELDRRLAALESDRSGRQRVTAEGVPPMSNMPADTNQKLPSTTTTARQRM</sequence>
<dbReference type="EMBL" id="CDMY01000185">
    <property type="protein sequence ID" value="CEL93717.1"/>
    <property type="molecule type" value="Genomic_DNA"/>
</dbReference>
<dbReference type="Proteomes" id="UP000041254">
    <property type="component" value="Unassembled WGS sequence"/>
</dbReference>
<dbReference type="AlphaFoldDB" id="A0A0G4EED4"/>
<organism evidence="2 3">
    <name type="scientific">Vitrella brassicaformis (strain CCMP3155)</name>
    <dbReference type="NCBI Taxonomy" id="1169540"/>
    <lineage>
        <taxon>Eukaryota</taxon>
        <taxon>Sar</taxon>
        <taxon>Alveolata</taxon>
        <taxon>Colpodellida</taxon>
        <taxon>Vitrellaceae</taxon>
        <taxon>Vitrella</taxon>
    </lineage>
</organism>
<proteinExistence type="predicted"/>
<protein>
    <submittedName>
        <fullName evidence="2">Uncharacterized protein</fullName>
    </submittedName>
</protein>
<reference evidence="2 3" key="1">
    <citation type="submission" date="2014-11" db="EMBL/GenBank/DDBJ databases">
        <authorList>
            <person name="Zhu J."/>
            <person name="Qi W."/>
            <person name="Song R."/>
        </authorList>
    </citation>
    <scope>NUCLEOTIDE SEQUENCE [LARGE SCALE GENOMIC DNA]</scope>
</reference>
<evidence type="ECO:0000313" key="3">
    <source>
        <dbReference type="Proteomes" id="UP000041254"/>
    </source>
</evidence>
<feature type="region of interest" description="Disordered" evidence="1">
    <location>
        <begin position="129"/>
        <end position="169"/>
    </location>
</feature>
<gene>
    <name evidence="2" type="ORF">Vbra_11372</name>
</gene>
<name>A0A0G4EED4_VITBC</name>
<feature type="compositionally biased region" description="Polar residues" evidence="1">
    <location>
        <begin position="151"/>
        <end position="169"/>
    </location>
</feature>